<dbReference type="PANTHER" id="PTHR33406:SF11">
    <property type="entry name" value="MEMBRANE PROTEIN SCO6666-RELATED"/>
    <property type="match status" value="1"/>
</dbReference>
<evidence type="ECO:0000313" key="1">
    <source>
        <dbReference type="EMBL" id="EQD55164.1"/>
    </source>
</evidence>
<gene>
    <name evidence="1" type="ORF">B1A_11911</name>
</gene>
<comment type="caution">
    <text evidence="1">The sequence shown here is derived from an EMBL/GenBank/DDBJ whole genome shotgun (WGS) entry which is preliminary data.</text>
</comment>
<dbReference type="PANTHER" id="PTHR33406">
    <property type="entry name" value="MEMBRANE PROTEIN MJ1562-RELATED"/>
    <property type="match status" value="1"/>
</dbReference>
<reference evidence="1" key="2">
    <citation type="journal article" date="2014" name="ISME J.">
        <title>Microbial stratification in low pH oxic and suboxic macroscopic growths along an acid mine drainage.</title>
        <authorList>
            <person name="Mendez-Garcia C."/>
            <person name="Mesa V."/>
            <person name="Sprenger R.R."/>
            <person name="Richter M."/>
            <person name="Diez M.S."/>
            <person name="Solano J."/>
            <person name="Bargiela R."/>
            <person name="Golyshina O.V."/>
            <person name="Manteca A."/>
            <person name="Ramos J.L."/>
            <person name="Gallego J.R."/>
            <person name="Llorente I."/>
            <person name="Martins Dos Santos V.A."/>
            <person name="Jensen O.N."/>
            <person name="Pelaez A.I."/>
            <person name="Sanchez J."/>
            <person name="Ferrer M."/>
        </authorList>
    </citation>
    <scope>NUCLEOTIDE SEQUENCE</scope>
</reference>
<organism evidence="1">
    <name type="scientific">mine drainage metagenome</name>
    <dbReference type="NCBI Taxonomy" id="410659"/>
    <lineage>
        <taxon>unclassified sequences</taxon>
        <taxon>metagenomes</taxon>
        <taxon>ecological metagenomes</taxon>
    </lineage>
</organism>
<feature type="non-terminal residue" evidence="1">
    <location>
        <position position="74"/>
    </location>
</feature>
<protein>
    <submittedName>
        <fullName evidence="1">MMPL domain-containing protein</fullName>
    </submittedName>
</protein>
<dbReference type="InterPro" id="IPR050545">
    <property type="entry name" value="Mycobact_MmpL"/>
</dbReference>
<dbReference type="SUPFAM" id="SSF82866">
    <property type="entry name" value="Multidrug efflux transporter AcrB transmembrane domain"/>
    <property type="match status" value="1"/>
</dbReference>
<dbReference type="GO" id="GO:0005886">
    <property type="term" value="C:plasma membrane"/>
    <property type="evidence" value="ECO:0007669"/>
    <property type="project" value="TreeGrafter"/>
</dbReference>
<dbReference type="AlphaFoldDB" id="T1BPK2"/>
<name>T1BPK2_9ZZZZ</name>
<reference evidence="1" key="1">
    <citation type="submission" date="2013-08" db="EMBL/GenBank/DDBJ databases">
        <authorList>
            <person name="Mendez C."/>
            <person name="Richter M."/>
            <person name="Ferrer M."/>
            <person name="Sanchez J."/>
        </authorList>
    </citation>
    <scope>NUCLEOTIDE SEQUENCE</scope>
</reference>
<sequence length="74" mass="7835">MLVLFLTFGSVVLPVKAVLMSVISISAAFGAVVWIFQEGHLSNVLGFTAPGSIAAPDPVLMFAIMFGLSMDYEV</sequence>
<dbReference type="EMBL" id="AUZX01008578">
    <property type="protein sequence ID" value="EQD55164.1"/>
    <property type="molecule type" value="Genomic_DNA"/>
</dbReference>
<accession>T1BPK2</accession>
<proteinExistence type="predicted"/>